<organism evidence="8 9">
    <name type="scientific">Novipirellula aureliae</name>
    <dbReference type="NCBI Taxonomy" id="2527966"/>
    <lineage>
        <taxon>Bacteria</taxon>
        <taxon>Pseudomonadati</taxon>
        <taxon>Planctomycetota</taxon>
        <taxon>Planctomycetia</taxon>
        <taxon>Pirellulales</taxon>
        <taxon>Pirellulaceae</taxon>
        <taxon>Novipirellula</taxon>
    </lineage>
</organism>
<dbReference type="GO" id="GO:0005886">
    <property type="term" value="C:plasma membrane"/>
    <property type="evidence" value="ECO:0007669"/>
    <property type="project" value="UniProtKB-SubCell"/>
</dbReference>
<keyword evidence="9" id="KW-1185">Reference proteome</keyword>
<evidence type="ECO:0000256" key="5">
    <source>
        <dbReference type="ARBA" id="ARBA00022989"/>
    </source>
</evidence>
<dbReference type="RefSeq" id="WP_231617500.1">
    <property type="nucleotide sequence ID" value="NZ_SJPY01000003.1"/>
</dbReference>
<evidence type="ECO:0000256" key="1">
    <source>
        <dbReference type="ARBA" id="ARBA00004651"/>
    </source>
</evidence>
<evidence type="ECO:0000256" key="2">
    <source>
        <dbReference type="ARBA" id="ARBA00009784"/>
    </source>
</evidence>
<dbReference type="PANTHER" id="PTHR33508">
    <property type="entry name" value="UPF0056 MEMBRANE PROTEIN YHCE"/>
    <property type="match status" value="1"/>
</dbReference>
<feature type="transmembrane region" description="Helical" evidence="7">
    <location>
        <begin position="144"/>
        <end position="163"/>
    </location>
</feature>
<accession>A0A5C6E3L2</accession>
<comment type="caution">
    <text evidence="8">The sequence shown here is derived from an EMBL/GenBank/DDBJ whole genome shotgun (WGS) entry which is preliminary data.</text>
</comment>
<dbReference type="AlphaFoldDB" id="A0A5C6E3L2"/>
<gene>
    <name evidence="8" type="ORF">Q31b_25230</name>
</gene>
<dbReference type="InterPro" id="IPR002771">
    <property type="entry name" value="Multi_antbiot-R_MarC"/>
</dbReference>
<dbReference type="Pfam" id="PF01914">
    <property type="entry name" value="MarC"/>
    <property type="match status" value="1"/>
</dbReference>
<comment type="subcellular location">
    <subcellularLocation>
        <location evidence="1 7">Cell membrane</location>
        <topology evidence="1 7">Multi-pass membrane protein</topology>
    </subcellularLocation>
</comment>
<feature type="transmembrane region" description="Helical" evidence="7">
    <location>
        <begin position="214"/>
        <end position="239"/>
    </location>
</feature>
<evidence type="ECO:0000256" key="3">
    <source>
        <dbReference type="ARBA" id="ARBA00022475"/>
    </source>
</evidence>
<reference evidence="8 9" key="1">
    <citation type="submission" date="2019-02" db="EMBL/GenBank/DDBJ databases">
        <title>Deep-cultivation of Planctomycetes and their phenomic and genomic characterization uncovers novel biology.</title>
        <authorList>
            <person name="Wiegand S."/>
            <person name="Jogler M."/>
            <person name="Boedeker C."/>
            <person name="Pinto D."/>
            <person name="Vollmers J."/>
            <person name="Rivas-Marin E."/>
            <person name="Kohn T."/>
            <person name="Peeters S.H."/>
            <person name="Heuer A."/>
            <person name="Rast P."/>
            <person name="Oberbeckmann S."/>
            <person name="Bunk B."/>
            <person name="Jeske O."/>
            <person name="Meyerdierks A."/>
            <person name="Storesund J.E."/>
            <person name="Kallscheuer N."/>
            <person name="Luecker S."/>
            <person name="Lage O.M."/>
            <person name="Pohl T."/>
            <person name="Merkel B.J."/>
            <person name="Hornburger P."/>
            <person name="Mueller R.-W."/>
            <person name="Bruemmer F."/>
            <person name="Labrenz M."/>
            <person name="Spormann A.M."/>
            <person name="Op Den Camp H."/>
            <person name="Overmann J."/>
            <person name="Amann R."/>
            <person name="Jetten M.S.M."/>
            <person name="Mascher T."/>
            <person name="Medema M.H."/>
            <person name="Devos D.P."/>
            <person name="Kaster A.-K."/>
            <person name="Ovreas L."/>
            <person name="Rohde M."/>
            <person name="Galperin M.Y."/>
            <person name="Jogler C."/>
        </authorList>
    </citation>
    <scope>NUCLEOTIDE SEQUENCE [LARGE SCALE GENOMIC DNA]</scope>
    <source>
        <strain evidence="8 9">Q31b</strain>
    </source>
</reference>
<feature type="transmembrane region" description="Helical" evidence="7">
    <location>
        <begin position="287"/>
        <end position="308"/>
    </location>
</feature>
<protein>
    <recommendedName>
        <fullName evidence="7">UPF0056 membrane protein</fullName>
    </recommendedName>
</protein>
<feature type="transmembrane region" description="Helical" evidence="7">
    <location>
        <begin position="169"/>
        <end position="193"/>
    </location>
</feature>
<evidence type="ECO:0000256" key="6">
    <source>
        <dbReference type="ARBA" id="ARBA00023136"/>
    </source>
</evidence>
<feature type="transmembrane region" description="Helical" evidence="7">
    <location>
        <begin position="109"/>
        <end position="132"/>
    </location>
</feature>
<dbReference type="NCBIfam" id="TIGR00427">
    <property type="entry name" value="NAAT family transporter"/>
    <property type="match status" value="1"/>
</dbReference>
<dbReference type="PANTHER" id="PTHR33508:SF1">
    <property type="entry name" value="UPF0056 MEMBRANE PROTEIN YHCE"/>
    <property type="match status" value="1"/>
</dbReference>
<evidence type="ECO:0000256" key="4">
    <source>
        <dbReference type="ARBA" id="ARBA00022692"/>
    </source>
</evidence>
<keyword evidence="3" id="KW-1003">Cell membrane</keyword>
<name>A0A5C6E3L2_9BACT</name>
<keyword evidence="4 7" id="KW-0812">Transmembrane</keyword>
<evidence type="ECO:0000313" key="8">
    <source>
        <dbReference type="EMBL" id="TWU43482.1"/>
    </source>
</evidence>
<comment type="similarity">
    <text evidence="2 7">Belongs to the UPF0056 (MarC) family.</text>
</comment>
<sequence>MVFFDRVCGSVDVGVHLAVATTGLREPDFERTEMDRVHNVAVPCAKCPNPPTLVWVSLAAAAGPTTTERQRVGRSTTACWQRCTVDLDRDSNTVKEGARCYGEIMQIEIVKFIAAIFVISNPVGAIPLFLSLTKEYTSHERRRAALLASVTVAAVLSVNIIVGERILNFFGISIPAFQVGGGIMILLIAVSMLKAQQSSMKHTQEETVEAADKDCIGAVPLGIPLIAGPGAISTVIIFAHRNDTMFDHLAMIGVCVALGLCVWISLRLADPIGLLLGRTGINIGTRLMGLVLAAIAVQFIFDGTHALWNENRDPAIPAASASVERLPPAIFRSKFPLAESDP</sequence>
<evidence type="ECO:0000256" key="7">
    <source>
        <dbReference type="RuleBase" id="RU362048"/>
    </source>
</evidence>
<proteinExistence type="inferred from homology"/>
<evidence type="ECO:0000313" key="9">
    <source>
        <dbReference type="Proteomes" id="UP000315471"/>
    </source>
</evidence>
<dbReference type="Proteomes" id="UP000315471">
    <property type="component" value="Unassembled WGS sequence"/>
</dbReference>
<feature type="transmembrane region" description="Helical" evidence="7">
    <location>
        <begin position="245"/>
        <end position="266"/>
    </location>
</feature>
<dbReference type="EMBL" id="SJPY01000003">
    <property type="protein sequence ID" value="TWU43482.1"/>
    <property type="molecule type" value="Genomic_DNA"/>
</dbReference>
<keyword evidence="5 7" id="KW-1133">Transmembrane helix</keyword>
<keyword evidence="6 7" id="KW-0472">Membrane</keyword>